<organism evidence="1 2">
    <name type="scientific">Panagrolaimus sp. ES5</name>
    <dbReference type="NCBI Taxonomy" id="591445"/>
    <lineage>
        <taxon>Eukaryota</taxon>
        <taxon>Metazoa</taxon>
        <taxon>Ecdysozoa</taxon>
        <taxon>Nematoda</taxon>
        <taxon>Chromadorea</taxon>
        <taxon>Rhabditida</taxon>
        <taxon>Tylenchina</taxon>
        <taxon>Panagrolaimomorpha</taxon>
        <taxon>Panagrolaimoidea</taxon>
        <taxon>Panagrolaimidae</taxon>
        <taxon>Panagrolaimus</taxon>
    </lineage>
</organism>
<reference evidence="2" key="1">
    <citation type="submission" date="2022-11" db="UniProtKB">
        <authorList>
            <consortium name="WormBaseParasite"/>
        </authorList>
    </citation>
    <scope>IDENTIFICATION</scope>
</reference>
<accession>A0AC34GQ65</accession>
<protein>
    <submittedName>
        <fullName evidence="2">Uncharacterized protein</fullName>
    </submittedName>
</protein>
<evidence type="ECO:0000313" key="2">
    <source>
        <dbReference type="WBParaSite" id="ES5_v2.g6599.t1"/>
    </source>
</evidence>
<dbReference type="Proteomes" id="UP000887579">
    <property type="component" value="Unplaced"/>
</dbReference>
<dbReference type="WBParaSite" id="ES5_v2.g6599.t1">
    <property type="protein sequence ID" value="ES5_v2.g6599.t1"/>
    <property type="gene ID" value="ES5_v2.g6599"/>
</dbReference>
<proteinExistence type="predicted"/>
<sequence length="273" mass="30639">MFEGHISDVHSLAASDNILVSGSKDNEAFVWDLQTGKKFMELPGHPTTIRAVKIVPQYSLVVTGSSFHMRLWDLRIGKCETLFQSSGLVTDKYEKCGHHNYIPPGEDEIKAFDIDSTGHYLFSNSRGSIRCWDLRKQQAYGRISGDDEFHITSISVQSAENANDGVKVFCGHTRKNMEEYGTVSIFKTPYDQAKTVFPVFQSVKNANDSVKVFCGHTRKNIEENGTVSIFETPYDQAKTDFAVCLPFNFAVTDVIPDEKVFFCSDIRGVSYSL</sequence>
<evidence type="ECO:0000313" key="1">
    <source>
        <dbReference type="Proteomes" id="UP000887579"/>
    </source>
</evidence>
<name>A0AC34GQ65_9BILA</name>